<feature type="transmembrane region" description="Helical" evidence="5">
    <location>
        <begin position="265"/>
        <end position="286"/>
    </location>
</feature>
<dbReference type="GO" id="GO:0055085">
    <property type="term" value="P:transmembrane transport"/>
    <property type="evidence" value="ECO:0007669"/>
    <property type="project" value="InterPro"/>
</dbReference>
<protein>
    <submittedName>
        <fullName evidence="7">ABC transporter permease subunit</fullName>
    </submittedName>
</protein>
<feature type="transmembrane region" description="Helical" evidence="5">
    <location>
        <begin position="147"/>
        <end position="164"/>
    </location>
</feature>
<dbReference type="InterPro" id="IPR035906">
    <property type="entry name" value="MetI-like_sf"/>
</dbReference>
<keyword evidence="5" id="KW-0813">Transport</keyword>
<organism evidence="7 8">
    <name type="scientific">Desulfatitalea alkaliphila</name>
    <dbReference type="NCBI Taxonomy" id="2929485"/>
    <lineage>
        <taxon>Bacteria</taxon>
        <taxon>Pseudomonadati</taxon>
        <taxon>Thermodesulfobacteriota</taxon>
        <taxon>Desulfobacteria</taxon>
        <taxon>Desulfobacterales</taxon>
        <taxon>Desulfosarcinaceae</taxon>
        <taxon>Desulfatitalea</taxon>
    </lineage>
</organism>
<feature type="transmembrane region" description="Helical" evidence="5">
    <location>
        <begin position="69"/>
        <end position="98"/>
    </location>
</feature>
<feature type="transmembrane region" description="Helical" evidence="5">
    <location>
        <begin position="110"/>
        <end position="135"/>
    </location>
</feature>
<dbReference type="AlphaFoldDB" id="A0AA41QZU8"/>
<feature type="transmembrane region" description="Helical" evidence="5">
    <location>
        <begin position="12"/>
        <end position="38"/>
    </location>
</feature>
<dbReference type="Gene3D" id="1.10.3720.10">
    <property type="entry name" value="MetI-like"/>
    <property type="match status" value="1"/>
</dbReference>
<name>A0AA41QZU8_9BACT</name>
<dbReference type="PANTHER" id="PTHR43470:SF3">
    <property type="entry name" value="PHOSPHATE TRANSPORT SYSTEM PERMEASE PROTEIN PSTA-RELATED"/>
    <property type="match status" value="1"/>
</dbReference>
<evidence type="ECO:0000256" key="2">
    <source>
        <dbReference type="ARBA" id="ARBA00022692"/>
    </source>
</evidence>
<keyword evidence="2 5" id="KW-0812">Transmembrane</keyword>
<comment type="similarity">
    <text evidence="5">Belongs to the binding-protein-dependent transport system permease family.</text>
</comment>
<dbReference type="RefSeq" id="WP_246902429.1">
    <property type="nucleotide sequence ID" value="NZ_JALJRB010000001.1"/>
</dbReference>
<feature type="transmembrane region" description="Helical" evidence="5">
    <location>
        <begin position="221"/>
        <end position="239"/>
    </location>
</feature>
<dbReference type="InterPro" id="IPR000515">
    <property type="entry name" value="MetI-like"/>
</dbReference>
<dbReference type="GO" id="GO:0005886">
    <property type="term" value="C:plasma membrane"/>
    <property type="evidence" value="ECO:0007669"/>
    <property type="project" value="UniProtKB-SubCell"/>
</dbReference>
<dbReference type="SUPFAM" id="SSF161098">
    <property type="entry name" value="MetI-like"/>
    <property type="match status" value="1"/>
</dbReference>
<evidence type="ECO:0000313" key="7">
    <source>
        <dbReference type="EMBL" id="MCJ8499254.1"/>
    </source>
</evidence>
<dbReference type="PROSITE" id="PS50928">
    <property type="entry name" value="ABC_TM1"/>
    <property type="match status" value="1"/>
</dbReference>
<sequence length="296" mass="31866">MRPTANRRTSDLATTIFCWTAAVLTMLAVLAVMGFLLYRGAGTLGPNLFFGETHWWEAVRGVRPVFDGLWSALAGTALLVLLSCLLAVPTGIAGGIYLSEYGSRRFRAVAGFAVDLMAGIPSIVMGLFGFSLIVVLRHTFVPRAKTGLLLAAVCIALLVLPYLVRTTQNALAGLPSHLRLLGPSLGFTPWQNIRHVLLPSAGRGILSGVILAMGRAAEDTAVILLTGAVAQAFLPRSLYDKFEALPFRIYYMAAEHRTAAELDQAFGTALVLLMLTGTLFGLAFAAQRTMEKRWKG</sequence>
<comment type="subcellular location">
    <subcellularLocation>
        <location evidence="1 5">Cell membrane</location>
        <topology evidence="1 5">Multi-pass membrane protein</topology>
    </subcellularLocation>
</comment>
<dbReference type="CDD" id="cd06261">
    <property type="entry name" value="TM_PBP2"/>
    <property type="match status" value="1"/>
</dbReference>
<keyword evidence="4 5" id="KW-0472">Membrane</keyword>
<evidence type="ECO:0000256" key="4">
    <source>
        <dbReference type="ARBA" id="ARBA00023136"/>
    </source>
</evidence>
<feature type="domain" description="ABC transmembrane type-1" evidence="6">
    <location>
        <begin position="73"/>
        <end position="283"/>
    </location>
</feature>
<evidence type="ECO:0000256" key="1">
    <source>
        <dbReference type="ARBA" id="ARBA00004651"/>
    </source>
</evidence>
<dbReference type="Pfam" id="PF00528">
    <property type="entry name" value="BPD_transp_1"/>
    <property type="match status" value="1"/>
</dbReference>
<gene>
    <name evidence="7" type="ORF">MRX98_01595</name>
</gene>
<comment type="caution">
    <text evidence="7">The sequence shown here is derived from an EMBL/GenBank/DDBJ whole genome shotgun (WGS) entry which is preliminary data.</text>
</comment>
<dbReference type="EMBL" id="JALJRB010000001">
    <property type="protein sequence ID" value="MCJ8499254.1"/>
    <property type="molecule type" value="Genomic_DNA"/>
</dbReference>
<dbReference type="Proteomes" id="UP001165427">
    <property type="component" value="Unassembled WGS sequence"/>
</dbReference>
<dbReference type="PANTHER" id="PTHR43470">
    <property type="entry name" value="PHOSPHATE TRANSPORT SYSTEM PERMEASE PROTEIN PSTA-RELATED"/>
    <property type="match status" value="1"/>
</dbReference>
<proteinExistence type="inferred from homology"/>
<reference evidence="7" key="1">
    <citation type="submission" date="2022-04" db="EMBL/GenBank/DDBJ databases">
        <title>Desulfatitalea alkaliphila sp. nov., a novel anaerobic sulfate-reducing bacterium isolated from terrestrial mud volcano, Taman Peninsula, Russia.</title>
        <authorList>
            <person name="Khomyakova M.A."/>
            <person name="Merkel A.Y."/>
            <person name="Slobodkin A.I."/>
        </authorList>
    </citation>
    <scope>NUCLEOTIDE SEQUENCE</scope>
    <source>
        <strain evidence="7">M08but</strain>
    </source>
</reference>
<keyword evidence="3 5" id="KW-1133">Transmembrane helix</keyword>
<evidence type="ECO:0000256" key="5">
    <source>
        <dbReference type="RuleBase" id="RU363032"/>
    </source>
</evidence>
<evidence type="ECO:0000259" key="6">
    <source>
        <dbReference type="PROSITE" id="PS50928"/>
    </source>
</evidence>
<accession>A0AA41QZU8</accession>
<keyword evidence="8" id="KW-1185">Reference proteome</keyword>
<evidence type="ECO:0000256" key="3">
    <source>
        <dbReference type="ARBA" id="ARBA00022989"/>
    </source>
</evidence>
<evidence type="ECO:0000313" key="8">
    <source>
        <dbReference type="Proteomes" id="UP001165427"/>
    </source>
</evidence>